<evidence type="ECO:0000256" key="8">
    <source>
        <dbReference type="PROSITE-ProRule" id="PRU00283"/>
    </source>
</evidence>
<evidence type="ECO:0000256" key="1">
    <source>
        <dbReference type="ARBA" id="ARBA00004245"/>
    </source>
</evidence>
<dbReference type="InterPro" id="IPR027640">
    <property type="entry name" value="Kinesin-like_fam"/>
</dbReference>
<dbReference type="GO" id="GO:0008017">
    <property type="term" value="F:microtubule binding"/>
    <property type="evidence" value="ECO:0007669"/>
    <property type="project" value="InterPro"/>
</dbReference>
<evidence type="ECO:0000256" key="9">
    <source>
        <dbReference type="SAM" id="Coils"/>
    </source>
</evidence>
<dbReference type="InParanoid" id="A0A7F5REH1"/>
<keyword evidence="6 8" id="KW-0505">Motor protein</keyword>
<keyword evidence="2" id="KW-0493">Microtubule</keyword>
<dbReference type="Gene3D" id="3.40.850.10">
    <property type="entry name" value="Kinesin motor domain"/>
    <property type="match status" value="1"/>
</dbReference>
<dbReference type="GO" id="GO:0005524">
    <property type="term" value="F:ATP binding"/>
    <property type="evidence" value="ECO:0007669"/>
    <property type="project" value="UniProtKB-UniRule"/>
</dbReference>
<keyword evidence="12" id="KW-1185">Reference proteome</keyword>
<evidence type="ECO:0000256" key="6">
    <source>
        <dbReference type="ARBA" id="ARBA00023175"/>
    </source>
</evidence>
<gene>
    <name evidence="13" type="primary">LOC108734179</name>
</gene>
<sequence>MKGANVAKNIKTYARILPSKNKQWEYLKILEDGKTIYVRSLQDFLKGCQADDPTYWNFETDKVFFRECQEEIYNSITSDIVADVFKGISALVVAYGQTGSGKSLTISGLDNFFEDRGLAPRLITDLIGKKNELGDNYKTLLFMSYVEIEKKMIHDLLNCKPNSLDIFSIKNVRIEPFKNECEALKLLFLGEARRELVNCDSYNSHLRHGILTFHIMRKKKNQTNPHVISSKLHLIDLAGCDNPMNLTCSLKSMTDVSLGNSAKSELEQFALTLIEDVSVHIKNKRRTNILLSYLGDSLDSCNLLRFISHVRTGKDHLQVTLSLLRLLQLIRNVKPKKTKGNEIFGPGAEEYQIKKKLKDLIRDSKINAMITNGTLSTNINQDRIQHVRNTIESYLTDNIDDVVILNVIDSRVALNTFRDMYKTLEEKTEENIKMAYEKAYSDALEHTKGRSAESKSSMRPSKPSISKKSSVKSKDSTKDSNFVDNESRSTRKKRRSLESRISEKSRAEKKGTGAVSEQGSKLLRRSKGSSLMQMKREKRRSSSVMSLSAIGMDEKMIKELALPESIPDPQIAWDAFTLSEGYQYKELKEELTNADSEAKEKHFYYLYETKQIEKCLELVDLRRDELYQASAQDKLYEKLDNGKEENPEEVAEEEKQLTELEKACLELLCQAEGELIQQQERALEKQAELKVSLDRVRQLKKDVRKQFQKFCRDTYSTISIKMSVEPENECLEKILELEDNITEKTDIENLDEKPNPAKTIFEHFQCVMRKERERWKKVKKKMRKWTFTYKL</sequence>
<evidence type="ECO:0000313" key="13">
    <source>
        <dbReference type="RefSeq" id="XP_025834362.1"/>
    </source>
</evidence>
<evidence type="ECO:0000256" key="2">
    <source>
        <dbReference type="ARBA" id="ARBA00022701"/>
    </source>
</evidence>
<feature type="region of interest" description="Disordered" evidence="10">
    <location>
        <begin position="446"/>
        <end position="545"/>
    </location>
</feature>
<evidence type="ECO:0000256" key="3">
    <source>
        <dbReference type="ARBA" id="ARBA00022741"/>
    </source>
</evidence>
<protein>
    <submittedName>
        <fullName evidence="13">Kinesin-like protein KIF9 isoform X1</fullName>
    </submittedName>
</protein>
<dbReference type="RefSeq" id="XP_025834362.1">
    <property type="nucleotide sequence ID" value="XM_025978577.1"/>
</dbReference>
<evidence type="ECO:0000313" key="12">
    <source>
        <dbReference type="Proteomes" id="UP000192223"/>
    </source>
</evidence>
<keyword evidence="5 9" id="KW-0175">Coiled coil</keyword>
<evidence type="ECO:0000256" key="10">
    <source>
        <dbReference type="SAM" id="MobiDB-lite"/>
    </source>
</evidence>
<dbReference type="PRINTS" id="PR00380">
    <property type="entry name" value="KINESINHEAVY"/>
</dbReference>
<comment type="subcellular location">
    <subcellularLocation>
        <location evidence="1">Cytoplasm</location>
        <location evidence="1">Cytoskeleton</location>
    </subcellularLocation>
</comment>
<evidence type="ECO:0000259" key="11">
    <source>
        <dbReference type="PROSITE" id="PS50067"/>
    </source>
</evidence>
<keyword evidence="3 8" id="KW-0547">Nucleotide-binding</keyword>
<dbReference type="OrthoDB" id="3176171at2759"/>
<dbReference type="PROSITE" id="PS50067">
    <property type="entry name" value="KINESIN_MOTOR_2"/>
    <property type="match status" value="1"/>
</dbReference>
<keyword evidence="7" id="KW-0206">Cytoskeleton</keyword>
<dbReference type="PANTHER" id="PTHR47968">
    <property type="entry name" value="CENTROMERE PROTEIN E"/>
    <property type="match status" value="1"/>
</dbReference>
<feature type="compositionally biased region" description="Low complexity" evidence="10">
    <location>
        <begin position="454"/>
        <end position="468"/>
    </location>
</feature>
<dbReference type="InterPro" id="IPR027417">
    <property type="entry name" value="P-loop_NTPase"/>
</dbReference>
<name>A0A7F5REH1_AGRPL</name>
<keyword evidence="4 8" id="KW-0067">ATP-binding</keyword>
<evidence type="ECO:0000256" key="4">
    <source>
        <dbReference type="ARBA" id="ARBA00022840"/>
    </source>
</evidence>
<comment type="similarity">
    <text evidence="8">Belongs to the TRAFAC class myosin-kinesin ATPase superfamily. Kinesin family.</text>
</comment>
<dbReference type="Proteomes" id="UP000192223">
    <property type="component" value="Unplaced"/>
</dbReference>
<proteinExistence type="inferred from homology"/>
<dbReference type="AlphaFoldDB" id="A0A7F5REH1"/>
<organism evidence="12 13">
    <name type="scientific">Agrilus planipennis</name>
    <name type="common">Emerald ash borer</name>
    <name type="synonym">Agrilus marcopoli</name>
    <dbReference type="NCBI Taxonomy" id="224129"/>
    <lineage>
        <taxon>Eukaryota</taxon>
        <taxon>Metazoa</taxon>
        <taxon>Ecdysozoa</taxon>
        <taxon>Arthropoda</taxon>
        <taxon>Hexapoda</taxon>
        <taxon>Insecta</taxon>
        <taxon>Pterygota</taxon>
        <taxon>Neoptera</taxon>
        <taxon>Endopterygota</taxon>
        <taxon>Coleoptera</taxon>
        <taxon>Polyphaga</taxon>
        <taxon>Elateriformia</taxon>
        <taxon>Buprestoidea</taxon>
        <taxon>Buprestidae</taxon>
        <taxon>Agrilinae</taxon>
        <taxon>Agrilus</taxon>
    </lineage>
</organism>
<dbReference type="InterPro" id="IPR001752">
    <property type="entry name" value="Kinesin_motor_dom"/>
</dbReference>
<dbReference type="SMART" id="SM00129">
    <property type="entry name" value="KISc"/>
    <property type="match status" value="1"/>
</dbReference>
<dbReference type="GO" id="GO:0007018">
    <property type="term" value="P:microtubule-based movement"/>
    <property type="evidence" value="ECO:0007669"/>
    <property type="project" value="InterPro"/>
</dbReference>
<evidence type="ECO:0000256" key="7">
    <source>
        <dbReference type="ARBA" id="ARBA00023212"/>
    </source>
</evidence>
<dbReference type="SUPFAM" id="SSF52540">
    <property type="entry name" value="P-loop containing nucleoside triphosphate hydrolases"/>
    <property type="match status" value="1"/>
</dbReference>
<feature type="binding site" evidence="8">
    <location>
        <begin position="96"/>
        <end position="103"/>
    </location>
    <ligand>
        <name>ATP</name>
        <dbReference type="ChEBI" id="CHEBI:30616"/>
    </ligand>
</feature>
<evidence type="ECO:0000256" key="5">
    <source>
        <dbReference type="ARBA" id="ARBA00023054"/>
    </source>
</evidence>
<dbReference type="GO" id="GO:0005874">
    <property type="term" value="C:microtubule"/>
    <property type="evidence" value="ECO:0007669"/>
    <property type="project" value="UniProtKB-KW"/>
</dbReference>
<dbReference type="GO" id="GO:0003777">
    <property type="term" value="F:microtubule motor activity"/>
    <property type="evidence" value="ECO:0007669"/>
    <property type="project" value="InterPro"/>
</dbReference>
<dbReference type="Pfam" id="PF00225">
    <property type="entry name" value="Kinesin"/>
    <property type="match status" value="1"/>
</dbReference>
<feature type="compositionally biased region" description="Basic and acidic residues" evidence="10">
    <location>
        <begin position="496"/>
        <end position="511"/>
    </location>
</feature>
<accession>A0A7F5REH1</accession>
<reference evidence="13" key="1">
    <citation type="submission" date="2025-08" db="UniProtKB">
        <authorList>
            <consortium name="RefSeq"/>
        </authorList>
    </citation>
    <scope>IDENTIFICATION</scope>
    <source>
        <tissue evidence="13">Entire body</tissue>
    </source>
</reference>
<dbReference type="InterPro" id="IPR036961">
    <property type="entry name" value="Kinesin_motor_dom_sf"/>
</dbReference>
<keyword evidence="7" id="KW-0963">Cytoplasm</keyword>
<dbReference type="PANTHER" id="PTHR47968:SF36">
    <property type="entry name" value="KINESIN HEAVY CHAIN ISOFORM X1"/>
    <property type="match status" value="1"/>
</dbReference>
<feature type="domain" description="Kinesin motor" evidence="11">
    <location>
        <begin position="9"/>
        <end position="333"/>
    </location>
</feature>
<feature type="coiled-coil region" evidence="9">
    <location>
        <begin position="643"/>
        <end position="670"/>
    </location>
</feature>
<dbReference type="GeneID" id="108734179"/>